<dbReference type="Proteomes" id="UP000050929">
    <property type="component" value="Unassembled WGS sequence"/>
</dbReference>
<dbReference type="STRING" id="1423811.FC72_GL000798"/>
<evidence type="ECO:0000256" key="2">
    <source>
        <dbReference type="ARBA" id="ARBA00023002"/>
    </source>
</evidence>
<dbReference type="SUPFAM" id="SSF52218">
    <property type="entry name" value="Flavoproteins"/>
    <property type="match status" value="1"/>
</dbReference>
<dbReference type="Gene3D" id="3.40.50.360">
    <property type="match status" value="1"/>
</dbReference>
<gene>
    <name evidence="4" type="ORF">FC72_GL000798</name>
</gene>
<dbReference type="Pfam" id="PF02525">
    <property type="entry name" value="Flavodoxin_2"/>
    <property type="match status" value="1"/>
</dbReference>
<proteinExistence type="inferred from homology"/>
<keyword evidence="2" id="KW-0560">Oxidoreductase</keyword>
<dbReference type="AlphaFoldDB" id="A0A0R1JA27"/>
<dbReference type="PANTHER" id="PTHR10204">
    <property type="entry name" value="NAD P H OXIDOREDUCTASE-RELATED"/>
    <property type="match status" value="1"/>
</dbReference>
<dbReference type="PANTHER" id="PTHR10204:SF34">
    <property type="entry name" value="NAD(P)H DEHYDROGENASE [QUINONE] 1 ISOFORM 1"/>
    <property type="match status" value="1"/>
</dbReference>
<feature type="domain" description="Flavodoxin-like fold" evidence="3">
    <location>
        <begin position="6"/>
        <end position="165"/>
    </location>
</feature>
<evidence type="ECO:0000313" key="4">
    <source>
        <dbReference type="EMBL" id="KRK64023.1"/>
    </source>
</evidence>
<protein>
    <submittedName>
        <fullName evidence="4">Flavodoxin</fullName>
    </submittedName>
</protein>
<name>A0A0R1JA27_9LACO</name>
<comment type="similarity">
    <text evidence="1">Belongs to the NAD(P)H dehydrogenase (quinone) family.</text>
</comment>
<reference evidence="4 5" key="1">
    <citation type="journal article" date="2015" name="Genome Announc.">
        <title>Expanding the biotechnology potential of lactobacilli through comparative genomics of 213 strains and associated genera.</title>
        <authorList>
            <person name="Sun Z."/>
            <person name="Harris H.M."/>
            <person name="McCann A."/>
            <person name="Guo C."/>
            <person name="Argimon S."/>
            <person name="Zhang W."/>
            <person name="Yang X."/>
            <person name="Jeffery I.B."/>
            <person name="Cooney J.C."/>
            <person name="Kagawa T.F."/>
            <person name="Liu W."/>
            <person name="Song Y."/>
            <person name="Salvetti E."/>
            <person name="Wrobel A."/>
            <person name="Rasinkangas P."/>
            <person name="Parkhill J."/>
            <person name="Rea M.C."/>
            <person name="O'Sullivan O."/>
            <person name="Ritari J."/>
            <person name="Douillard F.P."/>
            <person name="Paul Ross R."/>
            <person name="Yang R."/>
            <person name="Briner A.E."/>
            <person name="Felis G.E."/>
            <person name="de Vos W.M."/>
            <person name="Barrangou R."/>
            <person name="Klaenhammer T.R."/>
            <person name="Caufield P.W."/>
            <person name="Cui Y."/>
            <person name="Zhang H."/>
            <person name="O'Toole P.W."/>
        </authorList>
    </citation>
    <scope>NUCLEOTIDE SEQUENCE [LARGE SCALE GENOMIC DNA]</scope>
    <source>
        <strain evidence="4 5">DSM 20183</strain>
    </source>
</reference>
<dbReference type="GO" id="GO:0005829">
    <property type="term" value="C:cytosol"/>
    <property type="evidence" value="ECO:0007669"/>
    <property type="project" value="TreeGrafter"/>
</dbReference>
<keyword evidence="5" id="KW-1185">Reference proteome</keyword>
<sequence length="196" mass="23168">MFMKTVIYTHPYNRSFNHAILQNLTDYFDRTNQDYQVIDLYQDNFNPQFSAAELKMYSRGDTPYQLVKTYQNQIKVSDELIFVTPIWWHNIPAELKGFFDKVMLKNFAYEDQPWRGLLTYIKKATVITTSTITKDYLKNQSGDPIQGNLINRTFDDLGINPQNTNWIHFGEVNLTTDEVRKKFLKDLPKLYENGQN</sequence>
<dbReference type="InterPro" id="IPR003680">
    <property type="entry name" value="Flavodoxin_fold"/>
</dbReference>
<evidence type="ECO:0000256" key="1">
    <source>
        <dbReference type="ARBA" id="ARBA00006252"/>
    </source>
</evidence>
<dbReference type="PATRIC" id="fig|1423811.3.peg.809"/>
<organism evidence="4 5">
    <name type="scientific">Companilactobacillus tucceti DSM 20183</name>
    <dbReference type="NCBI Taxonomy" id="1423811"/>
    <lineage>
        <taxon>Bacteria</taxon>
        <taxon>Bacillati</taxon>
        <taxon>Bacillota</taxon>
        <taxon>Bacilli</taxon>
        <taxon>Lactobacillales</taxon>
        <taxon>Lactobacillaceae</taxon>
        <taxon>Companilactobacillus</taxon>
    </lineage>
</organism>
<evidence type="ECO:0000313" key="5">
    <source>
        <dbReference type="Proteomes" id="UP000050929"/>
    </source>
</evidence>
<dbReference type="GO" id="GO:0003955">
    <property type="term" value="F:NAD(P)H dehydrogenase (quinone) activity"/>
    <property type="evidence" value="ECO:0007669"/>
    <property type="project" value="TreeGrafter"/>
</dbReference>
<dbReference type="InterPro" id="IPR029039">
    <property type="entry name" value="Flavoprotein-like_sf"/>
</dbReference>
<accession>A0A0R1JA27</accession>
<evidence type="ECO:0000259" key="3">
    <source>
        <dbReference type="Pfam" id="PF02525"/>
    </source>
</evidence>
<dbReference type="EMBL" id="AZDG01000018">
    <property type="protein sequence ID" value="KRK64023.1"/>
    <property type="molecule type" value="Genomic_DNA"/>
</dbReference>
<dbReference type="InterPro" id="IPR051545">
    <property type="entry name" value="NAD(P)H_dehydrogenase_qn"/>
</dbReference>
<comment type="caution">
    <text evidence="4">The sequence shown here is derived from an EMBL/GenBank/DDBJ whole genome shotgun (WGS) entry which is preliminary data.</text>
</comment>